<gene>
    <name evidence="2" type="ORF">H9945_05075</name>
</gene>
<sequence length="64" mass="7453">MPKEPVNYRDTLDRVRARADELYPGKLIYTISEAAKILGVGRSTMYRWGFRKFTTAEQIARKIC</sequence>
<organism evidence="2 3">
    <name type="scientific">Candidatus Gemmiger avicola</name>
    <dbReference type="NCBI Taxonomy" id="2838605"/>
    <lineage>
        <taxon>Bacteria</taxon>
        <taxon>Bacillati</taxon>
        <taxon>Bacillota</taxon>
        <taxon>Clostridia</taxon>
        <taxon>Eubacteriales</taxon>
        <taxon>Gemmiger</taxon>
    </lineage>
</organism>
<reference evidence="2" key="1">
    <citation type="journal article" date="2021" name="PeerJ">
        <title>Extensive microbial diversity within the chicken gut microbiome revealed by metagenomics and culture.</title>
        <authorList>
            <person name="Gilroy R."/>
            <person name="Ravi A."/>
            <person name="Getino M."/>
            <person name="Pursley I."/>
            <person name="Horton D.L."/>
            <person name="Alikhan N.F."/>
            <person name="Baker D."/>
            <person name="Gharbi K."/>
            <person name="Hall N."/>
            <person name="Watson M."/>
            <person name="Adriaenssens E.M."/>
            <person name="Foster-Nyarko E."/>
            <person name="Jarju S."/>
            <person name="Secka A."/>
            <person name="Antonio M."/>
            <person name="Oren A."/>
            <person name="Chaudhuri R.R."/>
            <person name="La Ragione R."/>
            <person name="Hildebrand F."/>
            <person name="Pallen M.J."/>
        </authorList>
    </citation>
    <scope>NUCLEOTIDE SEQUENCE</scope>
    <source>
        <strain evidence="2">ChiBcec8-13705</strain>
    </source>
</reference>
<dbReference type="AlphaFoldDB" id="A0A9D2S2M7"/>
<evidence type="ECO:0000259" key="1">
    <source>
        <dbReference type="Pfam" id="PF12728"/>
    </source>
</evidence>
<dbReference type="EMBL" id="DWYG01000076">
    <property type="protein sequence ID" value="HJB41853.1"/>
    <property type="molecule type" value="Genomic_DNA"/>
</dbReference>
<name>A0A9D2S2M7_9FIRM</name>
<reference evidence="2" key="2">
    <citation type="submission" date="2021-04" db="EMBL/GenBank/DDBJ databases">
        <authorList>
            <person name="Gilroy R."/>
        </authorList>
    </citation>
    <scope>NUCLEOTIDE SEQUENCE</scope>
    <source>
        <strain evidence="2">ChiBcec8-13705</strain>
    </source>
</reference>
<comment type="caution">
    <text evidence="2">The sequence shown here is derived from an EMBL/GenBank/DDBJ whole genome shotgun (WGS) entry which is preliminary data.</text>
</comment>
<protein>
    <submittedName>
        <fullName evidence="2">Helix-turn-helix domain-containing protein</fullName>
    </submittedName>
</protein>
<proteinExistence type="predicted"/>
<feature type="domain" description="Helix-turn-helix" evidence="1">
    <location>
        <begin position="29"/>
        <end position="48"/>
    </location>
</feature>
<evidence type="ECO:0000313" key="2">
    <source>
        <dbReference type="EMBL" id="HJB41853.1"/>
    </source>
</evidence>
<dbReference type="Pfam" id="PF12728">
    <property type="entry name" value="HTH_17"/>
    <property type="match status" value="1"/>
</dbReference>
<accession>A0A9D2S2M7</accession>
<dbReference type="Proteomes" id="UP000886803">
    <property type="component" value="Unassembled WGS sequence"/>
</dbReference>
<evidence type="ECO:0000313" key="3">
    <source>
        <dbReference type="Proteomes" id="UP000886803"/>
    </source>
</evidence>
<dbReference type="InterPro" id="IPR041657">
    <property type="entry name" value="HTH_17"/>
</dbReference>